<evidence type="ECO:0000313" key="1">
    <source>
        <dbReference type="EMBL" id="MDR6969576.1"/>
    </source>
</evidence>
<keyword evidence="2" id="KW-1185">Reference proteome</keyword>
<comment type="caution">
    <text evidence="1">The sequence shown here is derived from an EMBL/GenBank/DDBJ whole genome shotgun (WGS) entry which is preliminary data.</text>
</comment>
<gene>
    <name evidence="1" type="ORF">J2X31_003609</name>
</gene>
<name>A0ABU1TUQ2_9FLAO</name>
<dbReference type="EMBL" id="JAVDVI010000023">
    <property type="protein sequence ID" value="MDR6969576.1"/>
    <property type="molecule type" value="Genomic_DNA"/>
</dbReference>
<protein>
    <submittedName>
        <fullName evidence="1">Uncharacterized protein</fullName>
    </submittedName>
</protein>
<reference evidence="1 2" key="1">
    <citation type="submission" date="2023-07" db="EMBL/GenBank/DDBJ databases">
        <title>Sorghum-associated microbial communities from plants grown in Nebraska, USA.</title>
        <authorList>
            <person name="Schachtman D."/>
        </authorList>
    </citation>
    <scope>NUCLEOTIDE SEQUENCE [LARGE SCALE GENOMIC DNA]</scope>
    <source>
        <strain evidence="1 2">3773</strain>
    </source>
</reference>
<evidence type="ECO:0000313" key="2">
    <source>
        <dbReference type="Proteomes" id="UP001255185"/>
    </source>
</evidence>
<dbReference type="Proteomes" id="UP001255185">
    <property type="component" value="Unassembled WGS sequence"/>
</dbReference>
<sequence length="57" mass="6341">MTNKGYIQHPFGNMAAEVQNSTAVFQLNFSNNISFCTSLPAGRQGFPARKLYIKNNC</sequence>
<accession>A0ABU1TUQ2</accession>
<proteinExistence type="predicted"/>
<organism evidence="1 2">
    <name type="scientific">Flavobacterium arsenatis</name>
    <dbReference type="NCBI Taxonomy" id="1484332"/>
    <lineage>
        <taxon>Bacteria</taxon>
        <taxon>Pseudomonadati</taxon>
        <taxon>Bacteroidota</taxon>
        <taxon>Flavobacteriia</taxon>
        <taxon>Flavobacteriales</taxon>
        <taxon>Flavobacteriaceae</taxon>
        <taxon>Flavobacterium</taxon>
    </lineage>
</organism>